<dbReference type="PANTHER" id="PTHR47326:SF1">
    <property type="entry name" value="HTH PSQ-TYPE DOMAIN-CONTAINING PROTEIN"/>
    <property type="match status" value="1"/>
</dbReference>
<dbReference type="Pfam" id="PF13412">
    <property type="entry name" value="HTH_24"/>
    <property type="match status" value="1"/>
</dbReference>
<feature type="region of interest" description="Disordered" evidence="2">
    <location>
        <begin position="26"/>
        <end position="45"/>
    </location>
</feature>
<evidence type="ECO:0000313" key="3">
    <source>
        <dbReference type="EMBL" id="RZB40564.1"/>
    </source>
</evidence>
<protein>
    <submittedName>
        <fullName evidence="3">HTH 24 domain containing protein</fullName>
    </submittedName>
</protein>
<name>A0A482VBE7_ASBVE</name>
<dbReference type="AlphaFoldDB" id="A0A482VBE7"/>
<evidence type="ECO:0000256" key="1">
    <source>
        <dbReference type="ARBA" id="ARBA00004123"/>
    </source>
</evidence>
<keyword evidence="4" id="KW-1185">Reference proteome</keyword>
<evidence type="ECO:0000256" key="2">
    <source>
        <dbReference type="SAM" id="MobiDB-lite"/>
    </source>
</evidence>
<accession>A0A482VBE7</accession>
<gene>
    <name evidence="3" type="ORF">BDFB_015195</name>
</gene>
<evidence type="ECO:0000313" key="4">
    <source>
        <dbReference type="Proteomes" id="UP000292052"/>
    </source>
</evidence>
<organism evidence="3 4">
    <name type="scientific">Asbolus verrucosus</name>
    <name type="common">Desert ironclad beetle</name>
    <dbReference type="NCBI Taxonomy" id="1661398"/>
    <lineage>
        <taxon>Eukaryota</taxon>
        <taxon>Metazoa</taxon>
        <taxon>Ecdysozoa</taxon>
        <taxon>Arthropoda</taxon>
        <taxon>Hexapoda</taxon>
        <taxon>Insecta</taxon>
        <taxon>Pterygota</taxon>
        <taxon>Neoptera</taxon>
        <taxon>Endopterygota</taxon>
        <taxon>Coleoptera</taxon>
        <taxon>Polyphaga</taxon>
        <taxon>Cucujiformia</taxon>
        <taxon>Tenebrionidae</taxon>
        <taxon>Pimeliinae</taxon>
        <taxon>Asbolus</taxon>
    </lineage>
</organism>
<proteinExistence type="predicted"/>
<dbReference type="Proteomes" id="UP000292052">
    <property type="component" value="Unassembled WGS sequence"/>
</dbReference>
<reference evidence="3 4" key="1">
    <citation type="submission" date="2017-03" db="EMBL/GenBank/DDBJ databases">
        <title>Genome of the blue death feigning beetle - Asbolus verrucosus.</title>
        <authorList>
            <person name="Rider S.D."/>
        </authorList>
    </citation>
    <scope>NUCLEOTIDE SEQUENCE [LARGE SCALE GENOMIC DNA]</scope>
    <source>
        <strain evidence="3">Butters</strain>
        <tissue evidence="3">Head and leg muscle</tissue>
    </source>
</reference>
<dbReference type="GO" id="GO:0005634">
    <property type="term" value="C:nucleus"/>
    <property type="evidence" value="ECO:0007669"/>
    <property type="project" value="UniProtKB-SubCell"/>
</dbReference>
<dbReference type="OrthoDB" id="6737600at2759"/>
<dbReference type="PANTHER" id="PTHR47326">
    <property type="entry name" value="TRANSPOSABLE ELEMENT TC3 TRANSPOSASE-LIKE PROTEIN"/>
    <property type="match status" value="1"/>
</dbReference>
<sequence length="113" mass="13383">FPNDIVDYAHFCNTLNRCVAQFRETSSLRRKEGSGRTKDKRTPEKIENVRQLMDENPRTSIRHLAQQVDLSYGTCQKILKKDLTLYPYRLTCVQELQPADFPLRVEFCQWFLN</sequence>
<dbReference type="EMBL" id="QDEB01117816">
    <property type="protein sequence ID" value="RZB40564.1"/>
    <property type="molecule type" value="Genomic_DNA"/>
</dbReference>
<comment type="subcellular location">
    <subcellularLocation>
        <location evidence="1">Nucleus</location>
    </subcellularLocation>
</comment>
<comment type="caution">
    <text evidence="3">The sequence shown here is derived from an EMBL/GenBank/DDBJ whole genome shotgun (WGS) entry which is preliminary data.</text>
</comment>
<dbReference type="InterPro" id="IPR009057">
    <property type="entry name" value="Homeodomain-like_sf"/>
</dbReference>
<dbReference type="SUPFAM" id="SSF46689">
    <property type="entry name" value="Homeodomain-like"/>
    <property type="match status" value="1"/>
</dbReference>
<feature type="non-terminal residue" evidence="3">
    <location>
        <position position="1"/>
    </location>
</feature>
<feature type="non-terminal residue" evidence="3">
    <location>
        <position position="113"/>
    </location>
</feature>